<reference evidence="1" key="1">
    <citation type="submission" date="2016-02" db="EMBL/GenBank/DDBJ databases">
        <title>Draft Genome Sequence of Sporotomaculum syntrophicum Strain FB, a Syntrophic Benzoate Degrader.</title>
        <authorList>
            <person name="Nobu M.K."/>
            <person name="Narihiro T."/>
            <person name="Qiu Y.-L."/>
            <person name="Ohashi A."/>
            <person name="Liu W.-T."/>
            <person name="Yuji S."/>
        </authorList>
    </citation>
    <scope>NUCLEOTIDE SEQUENCE</scope>
    <source>
        <strain evidence="1">FB</strain>
    </source>
</reference>
<name>A0A9D2WQB7_9FIRM</name>
<gene>
    <name evidence="1" type="ORF">SPSYN_01112</name>
</gene>
<evidence type="ECO:0000313" key="2">
    <source>
        <dbReference type="Proteomes" id="UP000798488"/>
    </source>
</evidence>
<comment type="caution">
    <text evidence="1">The sequence shown here is derived from an EMBL/GenBank/DDBJ whole genome shotgun (WGS) entry which is preliminary data.</text>
</comment>
<sequence>MPVIEDKVFTLILNNYIIHEVDGVYIWLP</sequence>
<accession>A0A9D2WQB7</accession>
<organism evidence="1 2">
    <name type="scientific">Sporotomaculum syntrophicum</name>
    <dbReference type="NCBI Taxonomy" id="182264"/>
    <lineage>
        <taxon>Bacteria</taxon>
        <taxon>Bacillati</taxon>
        <taxon>Bacillota</taxon>
        <taxon>Clostridia</taxon>
        <taxon>Eubacteriales</taxon>
        <taxon>Desulfallaceae</taxon>
        <taxon>Sporotomaculum</taxon>
    </lineage>
</organism>
<evidence type="ECO:0000313" key="1">
    <source>
        <dbReference type="EMBL" id="KAF1084976.1"/>
    </source>
</evidence>
<protein>
    <submittedName>
        <fullName evidence="1">Uncharacterized protein</fullName>
    </submittedName>
</protein>
<dbReference type="EMBL" id="LSRS01000003">
    <property type="protein sequence ID" value="KAF1084976.1"/>
    <property type="molecule type" value="Genomic_DNA"/>
</dbReference>
<dbReference type="AlphaFoldDB" id="A0A9D2WQB7"/>
<keyword evidence="2" id="KW-1185">Reference proteome</keyword>
<proteinExistence type="predicted"/>
<dbReference type="Proteomes" id="UP000798488">
    <property type="component" value="Unassembled WGS sequence"/>
</dbReference>